<dbReference type="InterPro" id="IPR015943">
    <property type="entry name" value="WD40/YVTN_repeat-like_dom_sf"/>
</dbReference>
<feature type="compositionally biased region" description="Basic and acidic residues" evidence="1">
    <location>
        <begin position="96"/>
        <end position="105"/>
    </location>
</feature>
<dbReference type="SUPFAM" id="SSF51004">
    <property type="entry name" value="C-terminal (heme d1) domain of cytochrome cd1-nitrite reductase"/>
    <property type="match status" value="1"/>
</dbReference>
<proteinExistence type="predicted"/>
<dbReference type="EMBL" id="CP101118">
    <property type="protein sequence ID" value="WZF90352.1"/>
    <property type="molecule type" value="Genomic_DNA"/>
</dbReference>
<feature type="signal peptide" evidence="2">
    <location>
        <begin position="1"/>
        <end position="27"/>
    </location>
</feature>
<dbReference type="PANTHER" id="PTHR47197:SF3">
    <property type="entry name" value="DIHYDRO-HEME D1 DEHYDROGENASE"/>
    <property type="match status" value="1"/>
</dbReference>
<dbReference type="Gene3D" id="2.130.10.10">
    <property type="entry name" value="YVTN repeat-like/Quinoprotein amine dehydrogenase"/>
    <property type="match status" value="3"/>
</dbReference>
<dbReference type="Proteomes" id="UP001475781">
    <property type="component" value="Chromosome"/>
</dbReference>
<reference evidence="3 4" key="1">
    <citation type="submission" date="2022-07" db="EMBL/GenBank/DDBJ databases">
        <title>A copper resistant bacterium isolated from sediment samples of deep sea hydrothermal areas.</title>
        <authorList>
            <person name="Zeng X."/>
        </authorList>
    </citation>
    <scope>NUCLEOTIDE SEQUENCE [LARGE SCALE GENOMIC DNA]</scope>
    <source>
        <strain evidence="4">CuT 6</strain>
    </source>
</reference>
<dbReference type="PANTHER" id="PTHR47197">
    <property type="entry name" value="PROTEIN NIRF"/>
    <property type="match status" value="1"/>
</dbReference>
<dbReference type="Pfam" id="PF10282">
    <property type="entry name" value="Lactonase"/>
    <property type="match status" value="1"/>
</dbReference>
<keyword evidence="4" id="KW-1185">Reference proteome</keyword>
<feature type="chain" id="PRO_5046960828" evidence="2">
    <location>
        <begin position="28"/>
        <end position="357"/>
    </location>
</feature>
<evidence type="ECO:0000256" key="1">
    <source>
        <dbReference type="SAM" id="MobiDB-lite"/>
    </source>
</evidence>
<evidence type="ECO:0000313" key="3">
    <source>
        <dbReference type="EMBL" id="WZF90352.1"/>
    </source>
</evidence>
<keyword evidence="2" id="KW-0732">Signal</keyword>
<gene>
    <name evidence="3" type="ORF">NLK58_09275</name>
</gene>
<name>A0ABZ2W711_9GAMM</name>
<dbReference type="InterPro" id="IPR051200">
    <property type="entry name" value="Host-pathogen_enzymatic-act"/>
</dbReference>
<evidence type="ECO:0000256" key="2">
    <source>
        <dbReference type="SAM" id="SignalP"/>
    </source>
</evidence>
<sequence>MKLQARNRWRSSLVATVLMSLSLTAMGDSARAFVPMGTADSVGVIDLESYQITSTISGTINTHGSALTPDGRYLVAGSLTAHDSQEPVSRPEGVTEDEHAAHHGGDAPAATPEDANTGRIYVVDTSTNAIARTLEVPGPVHHVLVTPDGRYAVSTHPMGGGISVVDLESGQLVETVATGPAPNYLAATDNGQSLLVSNTGNGTVSEVDTRHWFVKRNLRVGGSPEHMVLAPGNERLYVNDVDAGQVVALELSKGAVAARYDVGAESHGVGLSADGGILYATSKGGDRVVRIDLASGTRHSVSLAPAPYHLAVSPGNGRLLVTSRAEGRLWVLDPASLEIIDEIALNGTGHQISIQSH</sequence>
<dbReference type="InterPro" id="IPR011048">
    <property type="entry name" value="Haem_d1_sf"/>
</dbReference>
<dbReference type="RefSeq" id="WP_341582609.1">
    <property type="nucleotide sequence ID" value="NZ_CP101118.1"/>
</dbReference>
<protein>
    <submittedName>
        <fullName evidence="3">Beta-propeller fold lactonase family protein</fullName>
    </submittedName>
</protein>
<accession>A0ABZ2W711</accession>
<dbReference type="InterPro" id="IPR019405">
    <property type="entry name" value="Lactonase_7-beta_prop"/>
</dbReference>
<evidence type="ECO:0000313" key="4">
    <source>
        <dbReference type="Proteomes" id="UP001475781"/>
    </source>
</evidence>
<organism evidence="3 4">
    <name type="scientific">Marinobacter metalliresistant</name>
    <dbReference type="NCBI Taxonomy" id="2961995"/>
    <lineage>
        <taxon>Bacteria</taxon>
        <taxon>Pseudomonadati</taxon>
        <taxon>Pseudomonadota</taxon>
        <taxon>Gammaproteobacteria</taxon>
        <taxon>Pseudomonadales</taxon>
        <taxon>Marinobacteraceae</taxon>
        <taxon>Marinobacter</taxon>
    </lineage>
</organism>
<feature type="region of interest" description="Disordered" evidence="1">
    <location>
        <begin position="82"/>
        <end position="116"/>
    </location>
</feature>